<evidence type="ECO:0000313" key="21">
    <source>
        <dbReference type="Proteomes" id="UP001321475"/>
    </source>
</evidence>
<reference evidence="21" key="1">
    <citation type="journal article" date="2019" name="Int. J. Syst. Evol. Microbiol.">
        <title>The Global Catalogue of Microorganisms (GCM) 10K type strain sequencing project: providing services to taxonomists for standard genome sequencing and annotation.</title>
        <authorList>
            <consortium name="The Broad Institute Genomics Platform"/>
            <consortium name="The Broad Institute Genome Sequencing Center for Infectious Disease"/>
            <person name="Wu L."/>
            <person name="Ma J."/>
        </authorList>
    </citation>
    <scope>NUCLEOTIDE SEQUENCE [LARGE SCALE GENOMIC DNA]</scope>
    <source>
        <strain evidence="21">NBRC 108565</strain>
    </source>
</reference>
<keyword evidence="8 17" id="KW-0285">Flavoprotein</keyword>
<comment type="cofactor">
    <cofactor evidence="1 17">
        <name>FAD</name>
        <dbReference type="ChEBI" id="CHEBI:57692"/>
    </cofactor>
</comment>
<feature type="active site" description="Proton donor" evidence="17">
    <location>
        <position position="300"/>
    </location>
</feature>
<keyword evidence="21" id="KW-1185">Reference proteome</keyword>
<evidence type="ECO:0000256" key="13">
    <source>
        <dbReference type="ARBA" id="ARBA00023002"/>
    </source>
</evidence>
<feature type="region of interest" description="Disordered" evidence="18">
    <location>
        <begin position="1"/>
        <end position="29"/>
    </location>
</feature>
<dbReference type="Proteomes" id="UP001321475">
    <property type="component" value="Chromosome"/>
</dbReference>
<evidence type="ECO:0000256" key="16">
    <source>
        <dbReference type="ARBA" id="ARBA00048914"/>
    </source>
</evidence>
<evidence type="ECO:0000256" key="12">
    <source>
        <dbReference type="ARBA" id="ARBA00022984"/>
    </source>
</evidence>
<dbReference type="InterPro" id="IPR016167">
    <property type="entry name" value="FAD-bd_PCMH_sub1"/>
</dbReference>
<dbReference type="Gene3D" id="3.90.78.10">
    <property type="entry name" value="UDP-N-acetylenolpyruvoylglucosamine reductase, C-terminal domain"/>
    <property type="match status" value="1"/>
</dbReference>
<dbReference type="InterPro" id="IPR036318">
    <property type="entry name" value="FAD-bd_PCMH-like_sf"/>
</dbReference>
<comment type="similarity">
    <text evidence="5 17">Belongs to the MurB family.</text>
</comment>
<feature type="active site" evidence="17">
    <location>
        <position position="414"/>
    </location>
</feature>
<evidence type="ECO:0000313" key="20">
    <source>
        <dbReference type="EMBL" id="BDZ41228.1"/>
    </source>
</evidence>
<evidence type="ECO:0000256" key="6">
    <source>
        <dbReference type="ARBA" id="ARBA00022490"/>
    </source>
</evidence>
<evidence type="ECO:0000256" key="5">
    <source>
        <dbReference type="ARBA" id="ARBA00010485"/>
    </source>
</evidence>
<dbReference type="SUPFAM" id="SSF56176">
    <property type="entry name" value="FAD-binding/transporter-associated domain-like"/>
    <property type="match status" value="1"/>
</dbReference>
<keyword evidence="13 17" id="KW-0560">Oxidoreductase</keyword>
<comment type="subcellular location">
    <subcellularLocation>
        <location evidence="3 17">Cytoplasm</location>
    </subcellularLocation>
</comment>
<dbReference type="Gene3D" id="3.30.465.10">
    <property type="match status" value="1"/>
</dbReference>
<name>A0ABM8FZM9_9CELL</name>
<feature type="compositionally biased region" description="Basic and acidic residues" evidence="18">
    <location>
        <begin position="1"/>
        <end position="19"/>
    </location>
</feature>
<keyword evidence="9 17" id="KW-0274">FAD</keyword>
<comment type="function">
    <text evidence="2 17">Cell wall formation.</text>
</comment>
<keyword evidence="6 17" id="KW-0963">Cytoplasm</keyword>
<dbReference type="InterPro" id="IPR016166">
    <property type="entry name" value="FAD-bd_PCMH"/>
</dbReference>
<protein>
    <recommendedName>
        <fullName evidence="17">UDP-N-acetylenolpyruvoylglucosamine reductase</fullName>
        <ecNumber evidence="17">1.3.1.98</ecNumber>
    </recommendedName>
    <alternativeName>
        <fullName evidence="17">UDP-N-acetylmuramate dehydrogenase</fullName>
    </alternativeName>
</protein>
<dbReference type="Gene3D" id="3.30.43.10">
    <property type="entry name" value="Uridine Diphospho-n-acetylenolpyruvylglucosamine Reductase, domain 2"/>
    <property type="match status" value="1"/>
</dbReference>
<evidence type="ECO:0000256" key="2">
    <source>
        <dbReference type="ARBA" id="ARBA00003921"/>
    </source>
</evidence>
<evidence type="ECO:0000256" key="10">
    <source>
        <dbReference type="ARBA" id="ARBA00022857"/>
    </source>
</evidence>
<dbReference type="Pfam" id="PF02873">
    <property type="entry name" value="MurB_C"/>
    <property type="match status" value="1"/>
</dbReference>
<feature type="region of interest" description="Disordered" evidence="18">
    <location>
        <begin position="314"/>
        <end position="340"/>
    </location>
</feature>
<comment type="catalytic activity">
    <reaction evidence="16 17">
        <text>UDP-N-acetyl-alpha-D-muramate + NADP(+) = UDP-N-acetyl-3-O-(1-carboxyvinyl)-alpha-D-glucosamine + NADPH + H(+)</text>
        <dbReference type="Rhea" id="RHEA:12248"/>
        <dbReference type="ChEBI" id="CHEBI:15378"/>
        <dbReference type="ChEBI" id="CHEBI:57783"/>
        <dbReference type="ChEBI" id="CHEBI:58349"/>
        <dbReference type="ChEBI" id="CHEBI:68483"/>
        <dbReference type="ChEBI" id="CHEBI:70757"/>
        <dbReference type="EC" id="1.3.1.98"/>
    </reaction>
</comment>
<proteinExistence type="inferred from homology"/>
<feature type="active site" evidence="17">
    <location>
        <position position="189"/>
    </location>
</feature>
<evidence type="ECO:0000256" key="17">
    <source>
        <dbReference type="HAMAP-Rule" id="MF_00037"/>
    </source>
</evidence>
<keyword evidence="15 17" id="KW-0961">Cell wall biogenesis/degradation</keyword>
<evidence type="ECO:0000256" key="9">
    <source>
        <dbReference type="ARBA" id="ARBA00022827"/>
    </source>
</evidence>
<evidence type="ECO:0000256" key="4">
    <source>
        <dbReference type="ARBA" id="ARBA00004752"/>
    </source>
</evidence>
<keyword evidence="10 17" id="KW-0521">NADP</keyword>
<dbReference type="InterPro" id="IPR036635">
    <property type="entry name" value="MurB_C_sf"/>
</dbReference>
<dbReference type="HAMAP" id="MF_00037">
    <property type="entry name" value="MurB"/>
    <property type="match status" value="1"/>
</dbReference>
<evidence type="ECO:0000256" key="11">
    <source>
        <dbReference type="ARBA" id="ARBA00022960"/>
    </source>
</evidence>
<dbReference type="InterPro" id="IPR006094">
    <property type="entry name" value="Oxid_FAD_bind_N"/>
</dbReference>
<dbReference type="Pfam" id="PF01565">
    <property type="entry name" value="FAD_binding_4"/>
    <property type="match status" value="1"/>
</dbReference>
<dbReference type="EMBL" id="AP027729">
    <property type="protein sequence ID" value="BDZ41228.1"/>
    <property type="molecule type" value="Genomic_DNA"/>
</dbReference>
<dbReference type="NCBIfam" id="NF010478">
    <property type="entry name" value="PRK13903.1"/>
    <property type="match status" value="1"/>
</dbReference>
<gene>
    <name evidence="17 20" type="primary">murB</name>
    <name evidence="20" type="ORF">GCM10025865_05270</name>
</gene>
<evidence type="ECO:0000256" key="1">
    <source>
        <dbReference type="ARBA" id="ARBA00001974"/>
    </source>
</evidence>
<organism evidence="20 21">
    <name type="scientific">Paraoerskovia sediminicola</name>
    <dbReference type="NCBI Taxonomy" id="1138587"/>
    <lineage>
        <taxon>Bacteria</taxon>
        <taxon>Bacillati</taxon>
        <taxon>Actinomycetota</taxon>
        <taxon>Actinomycetes</taxon>
        <taxon>Micrococcales</taxon>
        <taxon>Cellulomonadaceae</taxon>
        <taxon>Paraoerskovia</taxon>
    </lineage>
</organism>
<dbReference type="SUPFAM" id="SSF56194">
    <property type="entry name" value="Uridine diphospho-N-Acetylenolpyruvylglucosamine reductase, MurB, C-terminal domain"/>
    <property type="match status" value="1"/>
</dbReference>
<evidence type="ECO:0000259" key="19">
    <source>
        <dbReference type="PROSITE" id="PS51387"/>
    </source>
</evidence>
<dbReference type="InterPro" id="IPR003170">
    <property type="entry name" value="MurB"/>
</dbReference>
<evidence type="ECO:0000256" key="8">
    <source>
        <dbReference type="ARBA" id="ARBA00022630"/>
    </source>
</evidence>
<keyword evidence="12 17" id="KW-0573">Peptidoglycan synthesis</keyword>
<keyword evidence="7 17" id="KW-0132">Cell division</keyword>
<dbReference type="PROSITE" id="PS51387">
    <property type="entry name" value="FAD_PCMH"/>
    <property type="match status" value="1"/>
</dbReference>
<feature type="region of interest" description="Disordered" evidence="18">
    <location>
        <begin position="267"/>
        <end position="297"/>
    </location>
</feature>
<dbReference type="InterPro" id="IPR016169">
    <property type="entry name" value="FAD-bd_PCMH_sub2"/>
</dbReference>
<feature type="domain" description="FAD-binding PCMH-type" evidence="19">
    <location>
        <begin position="40"/>
        <end position="224"/>
    </location>
</feature>
<comment type="pathway">
    <text evidence="4 17">Cell wall biogenesis; peptidoglycan biosynthesis.</text>
</comment>
<dbReference type="EC" id="1.3.1.98" evidence="17"/>
<evidence type="ECO:0000256" key="3">
    <source>
        <dbReference type="ARBA" id="ARBA00004496"/>
    </source>
</evidence>
<evidence type="ECO:0000256" key="18">
    <source>
        <dbReference type="SAM" id="MobiDB-lite"/>
    </source>
</evidence>
<evidence type="ECO:0000256" key="15">
    <source>
        <dbReference type="ARBA" id="ARBA00023316"/>
    </source>
</evidence>
<dbReference type="InterPro" id="IPR011601">
    <property type="entry name" value="MurB_C"/>
</dbReference>
<keyword evidence="11 17" id="KW-0133">Cell shape</keyword>
<evidence type="ECO:0000256" key="7">
    <source>
        <dbReference type="ARBA" id="ARBA00022618"/>
    </source>
</evidence>
<dbReference type="PANTHER" id="PTHR21071">
    <property type="entry name" value="UDP-N-ACETYLENOLPYRUVOYLGLUCOSAMINE REDUCTASE"/>
    <property type="match status" value="1"/>
</dbReference>
<keyword evidence="14 17" id="KW-0131">Cell cycle</keyword>
<evidence type="ECO:0000256" key="14">
    <source>
        <dbReference type="ARBA" id="ARBA00023306"/>
    </source>
</evidence>
<accession>A0ABM8FZM9</accession>
<dbReference type="PANTHER" id="PTHR21071:SF4">
    <property type="entry name" value="UDP-N-ACETYLENOLPYRUVOYLGLUCOSAMINE REDUCTASE"/>
    <property type="match status" value="1"/>
</dbReference>
<sequence>MSDETRVETQPVPDERPEDGGAPARADVAPSLAELTTLRVGGPADEYVEATTEAELVAAVRGADDAGLPLLVIGGGSNLLVSDEGFGGVVVRDVRSGITVESADSCGGASLRGPAGQDWDALVEQSVVEEWVGLEALSGIPGTLGAAPVQNIGAYGQEVGGAVSSVRVWDRFEGRSRMLAAAELGFAYRTSVLKESMRSSADGGPWYPTPRYVVLEVSMQLRLGSLSAPVAYPELARRLGVQVGERAPSADVREAVLALRGGKGMLLDGAPGRESGGQDGGASEPASAQAPDHDRWSAGSFFTNPVVGAAEAASLPEGAPRYPVRSSRPSATTGPSLGEIDPGLVKTSAAWLIEHAGFAKGWGVHGPASPATLSTRHTLALTNRGGASAQDVLALARAVREGVLDEFGIALEPEPVLVGLSL</sequence>